<organism evidence="2">
    <name type="scientific">Culex pipiens</name>
    <name type="common">House mosquito</name>
    <dbReference type="NCBI Taxonomy" id="7175"/>
    <lineage>
        <taxon>Eukaryota</taxon>
        <taxon>Metazoa</taxon>
        <taxon>Ecdysozoa</taxon>
        <taxon>Arthropoda</taxon>
        <taxon>Hexapoda</taxon>
        <taxon>Insecta</taxon>
        <taxon>Pterygota</taxon>
        <taxon>Neoptera</taxon>
        <taxon>Endopterygota</taxon>
        <taxon>Diptera</taxon>
        <taxon>Nematocera</taxon>
        <taxon>Culicoidea</taxon>
        <taxon>Culicidae</taxon>
        <taxon>Culicinae</taxon>
        <taxon>Culicini</taxon>
        <taxon>Culex</taxon>
        <taxon>Culex</taxon>
    </lineage>
</organism>
<protein>
    <submittedName>
        <fullName evidence="2">(northern house mosquito) hypothetical protein</fullName>
    </submittedName>
</protein>
<feature type="compositionally biased region" description="Basic residues" evidence="1">
    <location>
        <begin position="43"/>
        <end position="73"/>
    </location>
</feature>
<feature type="region of interest" description="Disordered" evidence="1">
    <location>
        <begin position="193"/>
        <end position="265"/>
    </location>
</feature>
<feature type="compositionally biased region" description="Basic and acidic residues" evidence="1">
    <location>
        <begin position="165"/>
        <end position="176"/>
    </location>
</feature>
<dbReference type="EMBL" id="HBUE01054473">
    <property type="protein sequence ID" value="CAG6465895.1"/>
    <property type="molecule type" value="Transcribed_RNA"/>
</dbReference>
<evidence type="ECO:0000313" key="2">
    <source>
        <dbReference type="EMBL" id="CAG6595767.1"/>
    </source>
</evidence>
<dbReference type="EMBL" id="HBUE01228951">
    <property type="protein sequence ID" value="CAG6543641.1"/>
    <property type="molecule type" value="Transcribed_RNA"/>
</dbReference>
<sequence length="265" mass="29619">MQPHRRLCPRTGSSSPEGNDPRQNDPSIDQTGRRLVRREANRRARVHRPRRNGRRCRRGTGFRRGRHPRRRHRLSDAPRRTAPHKPRIDLQHVLRRGRIPSCLSAPRRRQHLPLRSDGIPQAWLLGKVQSGIPHPGNQLFPLRVQHGPVRSQLLRSQSDPPADPRPGRRSDRPREHPCQAARLLRAGLQELHPRPAGHAGLPEGAGGGRDRGTGHGRGQDCRRGALPVREGLRRGGGDSGVARRDRRGGHPEGAGQAGRVVEPVQ</sequence>
<dbReference type="EMBL" id="HBUE01335718">
    <property type="protein sequence ID" value="CAG6595767.1"/>
    <property type="molecule type" value="Transcribed_RNA"/>
</dbReference>
<proteinExistence type="predicted"/>
<evidence type="ECO:0000256" key="1">
    <source>
        <dbReference type="SAM" id="MobiDB-lite"/>
    </source>
</evidence>
<dbReference type="AlphaFoldDB" id="A0A8D8KY82"/>
<accession>A0A8D8KY82</accession>
<feature type="compositionally biased region" description="Basic and acidic residues" evidence="1">
    <location>
        <begin position="208"/>
        <end position="223"/>
    </location>
</feature>
<feature type="region of interest" description="Disordered" evidence="1">
    <location>
        <begin position="151"/>
        <end position="176"/>
    </location>
</feature>
<name>A0A8D8KY82_CULPI</name>
<feature type="region of interest" description="Disordered" evidence="1">
    <location>
        <begin position="1"/>
        <end position="88"/>
    </location>
</feature>
<reference evidence="2" key="1">
    <citation type="submission" date="2021-05" db="EMBL/GenBank/DDBJ databases">
        <authorList>
            <person name="Alioto T."/>
            <person name="Alioto T."/>
            <person name="Gomez Garrido J."/>
        </authorList>
    </citation>
    <scope>NUCLEOTIDE SEQUENCE</scope>
</reference>